<accession>A0A8T0W1F4</accession>
<dbReference type="Proteomes" id="UP000823388">
    <property type="component" value="Chromosome 2K"/>
</dbReference>
<organism evidence="2 3">
    <name type="scientific">Panicum virgatum</name>
    <name type="common">Blackwell switchgrass</name>
    <dbReference type="NCBI Taxonomy" id="38727"/>
    <lineage>
        <taxon>Eukaryota</taxon>
        <taxon>Viridiplantae</taxon>
        <taxon>Streptophyta</taxon>
        <taxon>Embryophyta</taxon>
        <taxon>Tracheophyta</taxon>
        <taxon>Spermatophyta</taxon>
        <taxon>Magnoliopsida</taxon>
        <taxon>Liliopsida</taxon>
        <taxon>Poales</taxon>
        <taxon>Poaceae</taxon>
        <taxon>PACMAD clade</taxon>
        <taxon>Panicoideae</taxon>
        <taxon>Panicodae</taxon>
        <taxon>Paniceae</taxon>
        <taxon>Panicinae</taxon>
        <taxon>Panicum</taxon>
        <taxon>Panicum sect. Hiantes</taxon>
    </lineage>
</organism>
<keyword evidence="3" id="KW-1185">Reference proteome</keyword>
<proteinExistence type="predicted"/>
<dbReference type="InterPro" id="IPR025315">
    <property type="entry name" value="DUF4220"/>
</dbReference>
<evidence type="ECO:0000259" key="1">
    <source>
        <dbReference type="Pfam" id="PF13968"/>
    </source>
</evidence>
<evidence type="ECO:0000313" key="3">
    <source>
        <dbReference type="Proteomes" id="UP000823388"/>
    </source>
</evidence>
<dbReference type="EMBL" id="CM029039">
    <property type="protein sequence ID" value="KAG2641125.1"/>
    <property type="molecule type" value="Genomic_DNA"/>
</dbReference>
<dbReference type="Pfam" id="PF13968">
    <property type="entry name" value="DUF4220"/>
    <property type="match status" value="1"/>
</dbReference>
<dbReference type="AlphaFoldDB" id="A0A8T0W1F4"/>
<dbReference type="PANTHER" id="PTHR31325">
    <property type="entry name" value="OS01G0798800 PROTEIN-RELATED"/>
    <property type="match status" value="1"/>
</dbReference>
<name>A0A8T0W1F4_PANVG</name>
<reference evidence="2" key="1">
    <citation type="submission" date="2020-05" db="EMBL/GenBank/DDBJ databases">
        <title>WGS assembly of Panicum virgatum.</title>
        <authorList>
            <person name="Lovell J.T."/>
            <person name="Jenkins J."/>
            <person name="Shu S."/>
            <person name="Juenger T.E."/>
            <person name="Schmutz J."/>
        </authorList>
    </citation>
    <scope>NUCLEOTIDE SEQUENCE</scope>
    <source>
        <strain evidence="2">AP13</strain>
    </source>
</reference>
<comment type="caution">
    <text evidence="2">The sequence shown here is derived from an EMBL/GenBank/DDBJ whole genome shotgun (WGS) entry which is preliminary data.</text>
</comment>
<protein>
    <recommendedName>
        <fullName evidence="1">DUF4220 domain-containing protein</fullName>
    </recommendedName>
</protein>
<evidence type="ECO:0000313" key="2">
    <source>
        <dbReference type="EMBL" id="KAG2641125.1"/>
    </source>
</evidence>
<dbReference type="InterPro" id="IPR007658">
    <property type="entry name" value="DUF594"/>
</dbReference>
<sequence length="666" mass="72159">MQVLAFTAAAAAALLLFQLVFGSVRRRSRSALLQGAQRLAHTLLPPLTAYALSLMQQASASPAKAAAVLHPVWALSLILLAGGAGSVTAHDLADSSRLLCRALLSSGGAVAVPFALLEATAVSSHWLRIRASWAAGHPGPSKVVADYMKQHGGATCSPSPDGSDDPDAMTGGCRYLVHWPGNSVARRGRRSSSSSSAAAYRCELLEDDIITVDTIWEHCDGEDAAAAFASVGANSSRIRGACLAYSLSHLLKRRFFGLDCVEAGLAEDVPAFRVVEAELGFLHDFPDTKWASIFREHRITFMLLKHIPITDDESTAGTVVDAVATVLVLGAFVAVEAWQTVMYLGSDWAMVSLACCRLTAGANRFLPFALRKPLGFLSCRRPMFSYWHNSIGQHSVIEGSQFLKCSKASFFSSETTEFDPMLVFSATAEYLRRAWGNTLTLTATSRGLPFVKLPDTLKPLIVALLKLKSSSDGHTLISNGEASLVRNGVSRQLSWTLQNETQAETMLIWHIATEYLVIALPDEAAAGSCRHCEVATKLSRYCAYLMSEASELLPGNSMDTKFIFDHAMIEAREALGSKSKSKLRLRERDRLRKVLAAGSTGDDADAGTIFSRGIKLGAKLESIREGSLRWKLMAEFWVETVLYVAPSDKAMAHMERLARGGEFLTH</sequence>
<feature type="domain" description="DUF4220" evidence="1">
    <location>
        <begin position="39"/>
        <end position="398"/>
    </location>
</feature>
<dbReference type="Pfam" id="PF04578">
    <property type="entry name" value="DUF594"/>
    <property type="match status" value="1"/>
</dbReference>
<feature type="non-terminal residue" evidence="2">
    <location>
        <position position="666"/>
    </location>
</feature>
<gene>
    <name evidence="2" type="ORF">PVAP13_2KG150316</name>
</gene>